<dbReference type="Proteomes" id="UP000053246">
    <property type="component" value="Unassembled WGS sequence"/>
</dbReference>
<feature type="transmembrane region" description="Helical" evidence="1">
    <location>
        <begin position="54"/>
        <end position="72"/>
    </location>
</feature>
<feature type="transmembrane region" description="Helical" evidence="1">
    <location>
        <begin position="93"/>
        <end position="113"/>
    </location>
</feature>
<keyword evidence="1" id="KW-1133">Transmembrane helix</keyword>
<comment type="caution">
    <text evidence="2">The sequence shown here is derived from an EMBL/GenBank/DDBJ whole genome shotgun (WGS) entry which is preliminary data.</text>
</comment>
<organism evidence="2 3">
    <name type="scientific">Micromonospora maris</name>
    <dbReference type="NCBI Taxonomy" id="1003110"/>
    <lineage>
        <taxon>Bacteria</taxon>
        <taxon>Bacillati</taxon>
        <taxon>Actinomycetota</taxon>
        <taxon>Actinomycetes</taxon>
        <taxon>Micromonosporales</taxon>
        <taxon>Micromonosporaceae</taxon>
        <taxon>Micromonospora</taxon>
    </lineage>
</organism>
<dbReference type="EMBL" id="LMWI01000001">
    <property type="protein sequence ID" value="KUJ47879.1"/>
    <property type="molecule type" value="Genomic_DNA"/>
</dbReference>
<proteinExistence type="predicted"/>
<protein>
    <submittedName>
        <fullName evidence="2">Uncharacterized protein</fullName>
    </submittedName>
</protein>
<evidence type="ECO:0000256" key="1">
    <source>
        <dbReference type="SAM" id="Phobius"/>
    </source>
</evidence>
<feature type="transmembrane region" description="Helical" evidence="1">
    <location>
        <begin position="180"/>
        <end position="199"/>
    </location>
</feature>
<dbReference type="RefSeq" id="WP_013731083.1">
    <property type="nucleotide sequence ID" value="NZ_LMWI01000001.1"/>
</dbReference>
<accession>A0A9X0I6H9</accession>
<feature type="transmembrane region" description="Helical" evidence="1">
    <location>
        <begin position="119"/>
        <end position="137"/>
    </location>
</feature>
<evidence type="ECO:0000313" key="2">
    <source>
        <dbReference type="EMBL" id="KUJ47879.1"/>
    </source>
</evidence>
<keyword evidence="1" id="KW-0472">Membrane</keyword>
<gene>
    <name evidence="2" type="ORF">ADL17_01915</name>
</gene>
<reference evidence="2 3" key="1">
    <citation type="submission" date="2015-10" db="EMBL/GenBank/DDBJ databases">
        <authorList>
            <person name="Ju K.-S."/>
            <person name="Doroghazi J.R."/>
            <person name="Metcalf W.W."/>
        </authorList>
    </citation>
    <scope>NUCLEOTIDE SEQUENCE [LARGE SCALE GENOMIC DNA]</scope>
    <source>
        <strain evidence="2 3">NRRL B-24793</strain>
    </source>
</reference>
<sequence>MAELQGFRPAIRFAAARNGLVALLLSVVLGLTTAWIGANAVYVPASTPTGETLMPLWKPLSMCAAVIPVLGLHSSLEDLDVVATSRLRRMENLYLATISGVGAMVFVGLAAVALPADQLLPMIRSLPTWFGLALLSGRVAGWRLAWVLPLTAGTMLIYLASGDRIEWWDITEPTGSWGAYGLSVVCLLVGLCAHWLTAWRRRSLLTLLRRAR</sequence>
<keyword evidence="3" id="KW-1185">Reference proteome</keyword>
<name>A0A9X0I6H9_9ACTN</name>
<dbReference type="AlphaFoldDB" id="A0A9X0I6H9"/>
<evidence type="ECO:0000313" key="3">
    <source>
        <dbReference type="Proteomes" id="UP000053246"/>
    </source>
</evidence>
<feature type="transmembrane region" description="Helical" evidence="1">
    <location>
        <begin position="20"/>
        <end position="42"/>
    </location>
</feature>
<keyword evidence="1" id="KW-0812">Transmembrane</keyword>
<feature type="transmembrane region" description="Helical" evidence="1">
    <location>
        <begin position="144"/>
        <end position="160"/>
    </location>
</feature>